<evidence type="ECO:0000259" key="7">
    <source>
        <dbReference type="PROSITE" id="PS50217"/>
    </source>
</evidence>
<evidence type="ECO:0000256" key="1">
    <source>
        <dbReference type="ARBA" id="ARBA00004123"/>
    </source>
</evidence>
<dbReference type="CDD" id="cd14702">
    <property type="entry name" value="bZIP_plant_GBF1"/>
    <property type="match status" value="1"/>
</dbReference>
<feature type="domain" description="BZIP" evidence="7">
    <location>
        <begin position="22"/>
        <end position="85"/>
    </location>
</feature>
<dbReference type="PROSITE" id="PS50217">
    <property type="entry name" value="BZIP"/>
    <property type="match status" value="1"/>
</dbReference>
<dbReference type="Proteomes" id="UP001632038">
    <property type="component" value="Unassembled WGS sequence"/>
</dbReference>
<dbReference type="SUPFAM" id="SSF57959">
    <property type="entry name" value="Leucine zipper domain"/>
    <property type="match status" value="1"/>
</dbReference>
<dbReference type="GO" id="GO:0005634">
    <property type="term" value="C:nucleus"/>
    <property type="evidence" value="ECO:0007669"/>
    <property type="project" value="UniProtKB-SubCell"/>
</dbReference>
<proteinExistence type="predicted"/>
<dbReference type="PANTHER" id="PTHR45764:SF38">
    <property type="entry name" value="BZIP TRANSCRIPTION FACTOR 44"/>
    <property type="match status" value="1"/>
</dbReference>
<dbReference type="InterPro" id="IPR046347">
    <property type="entry name" value="bZIP_sf"/>
</dbReference>
<keyword evidence="5" id="KW-0539">Nucleus</keyword>
<comment type="subcellular location">
    <subcellularLocation>
        <location evidence="1">Nucleus</location>
    </subcellularLocation>
</comment>
<dbReference type="FunFam" id="1.20.5.170:FF:000020">
    <property type="entry name" value="BZIP transcription factor"/>
    <property type="match status" value="1"/>
</dbReference>
<reference evidence="9" key="1">
    <citation type="journal article" date="2024" name="IScience">
        <title>Strigolactones Initiate the Formation of Haustorium-like Structures in Castilleja.</title>
        <authorList>
            <person name="Buerger M."/>
            <person name="Peterson D."/>
            <person name="Chory J."/>
        </authorList>
    </citation>
    <scope>NUCLEOTIDE SEQUENCE [LARGE SCALE GENOMIC DNA]</scope>
</reference>
<evidence type="ECO:0000256" key="2">
    <source>
        <dbReference type="ARBA" id="ARBA00023015"/>
    </source>
</evidence>
<comment type="caution">
    <text evidence="8">The sequence shown here is derived from an EMBL/GenBank/DDBJ whole genome shotgun (WGS) entry which is preliminary data.</text>
</comment>
<dbReference type="GO" id="GO:0046982">
    <property type="term" value="F:protein heterodimerization activity"/>
    <property type="evidence" value="ECO:0007669"/>
    <property type="project" value="UniProtKB-ARBA"/>
</dbReference>
<dbReference type="Pfam" id="PF00170">
    <property type="entry name" value="bZIP_1"/>
    <property type="match status" value="1"/>
</dbReference>
<gene>
    <name evidence="8" type="ORF">CASFOL_017036</name>
</gene>
<sequence>MATSSGNSSGSPPVPNSGSDGDLRKRKRMQSNRESARRSRQRKQKQMDDLTAQVDQLKKENGQISSGINVTTQHYVSVEADNSVLRAQMMELTQRLDSLNEMLNYIETGGGSAAGAATGGCVFEAHDFQGFGDGFLTNNNNNLWNSVGFNQLQPIMASAEMFDYY</sequence>
<keyword evidence="2" id="KW-0805">Transcription regulation</keyword>
<keyword evidence="3" id="KW-0238">DNA-binding</keyword>
<evidence type="ECO:0000256" key="5">
    <source>
        <dbReference type="ARBA" id="ARBA00023242"/>
    </source>
</evidence>
<protein>
    <recommendedName>
        <fullName evidence="7">BZIP domain-containing protein</fullName>
    </recommendedName>
</protein>
<feature type="compositionally biased region" description="Low complexity" evidence="6">
    <location>
        <begin position="1"/>
        <end position="19"/>
    </location>
</feature>
<evidence type="ECO:0000256" key="3">
    <source>
        <dbReference type="ARBA" id="ARBA00023125"/>
    </source>
</evidence>
<dbReference type="PROSITE" id="PS00036">
    <property type="entry name" value="BZIP_BASIC"/>
    <property type="match status" value="1"/>
</dbReference>
<dbReference type="PANTHER" id="PTHR45764">
    <property type="entry name" value="BZIP TRANSCRIPTION FACTOR 44"/>
    <property type="match status" value="1"/>
</dbReference>
<dbReference type="GO" id="GO:0003677">
    <property type="term" value="F:DNA binding"/>
    <property type="evidence" value="ECO:0007669"/>
    <property type="project" value="UniProtKB-KW"/>
</dbReference>
<dbReference type="Gene3D" id="1.20.5.170">
    <property type="match status" value="1"/>
</dbReference>
<evidence type="ECO:0000256" key="6">
    <source>
        <dbReference type="SAM" id="MobiDB-lite"/>
    </source>
</evidence>
<name>A0ABD3DDE1_9LAMI</name>
<accession>A0ABD3DDE1</accession>
<dbReference type="InterPro" id="IPR004827">
    <property type="entry name" value="bZIP"/>
</dbReference>
<dbReference type="AlphaFoldDB" id="A0ABD3DDE1"/>
<evidence type="ECO:0000256" key="4">
    <source>
        <dbReference type="ARBA" id="ARBA00023163"/>
    </source>
</evidence>
<keyword evidence="9" id="KW-1185">Reference proteome</keyword>
<evidence type="ECO:0000313" key="8">
    <source>
        <dbReference type="EMBL" id="KAL3639129.1"/>
    </source>
</evidence>
<dbReference type="SMART" id="SM00338">
    <property type="entry name" value="BRLZ"/>
    <property type="match status" value="1"/>
</dbReference>
<keyword evidence="4" id="KW-0804">Transcription</keyword>
<evidence type="ECO:0000313" key="9">
    <source>
        <dbReference type="Proteomes" id="UP001632038"/>
    </source>
</evidence>
<organism evidence="8 9">
    <name type="scientific">Castilleja foliolosa</name>
    <dbReference type="NCBI Taxonomy" id="1961234"/>
    <lineage>
        <taxon>Eukaryota</taxon>
        <taxon>Viridiplantae</taxon>
        <taxon>Streptophyta</taxon>
        <taxon>Embryophyta</taxon>
        <taxon>Tracheophyta</taxon>
        <taxon>Spermatophyta</taxon>
        <taxon>Magnoliopsida</taxon>
        <taxon>eudicotyledons</taxon>
        <taxon>Gunneridae</taxon>
        <taxon>Pentapetalae</taxon>
        <taxon>asterids</taxon>
        <taxon>lamiids</taxon>
        <taxon>Lamiales</taxon>
        <taxon>Orobanchaceae</taxon>
        <taxon>Pedicularideae</taxon>
        <taxon>Castillejinae</taxon>
        <taxon>Castilleja</taxon>
    </lineage>
</organism>
<feature type="region of interest" description="Disordered" evidence="6">
    <location>
        <begin position="1"/>
        <end position="50"/>
    </location>
</feature>
<dbReference type="EMBL" id="JAVIJP010000018">
    <property type="protein sequence ID" value="KAL3639129.1"/>
    <property type="molecule type" value="Genomic_DNA"/>
</dbReference>
<dbReference type="InterPro" id="IPR045314">
    <property type="entry name" value="bZIP_plant_GBF1"/>
</dbReference>